<dbReference type="InterPro" id="IPR006935">
    <property type="entry name" value="Helicase/UvrB_N"/>
</dbReference>
<gene>
    <name evidence="3" type="ORF">SRIM_040535</name>
</gene>
<dbReference type="PANTHER" id="PTHR33418">
    <property type="entry name" value="HELICASE-ASSOCIATED"/>
    <property type="match status" value="1"/>
</dbReference>
<keyword evidence="3" id="KW-0378">Hydrolase</keyword>
<dbReference type="InterPro" id="IPR027417">
    <property type="entry name" value="P-loop_NTPase"/>
</dbReference>
<sequence>MTSSGLWRHQAEADDAIFRGLSVPPDGVVPVGGLRGTVVMATGTGKTRLAAVSARRLVPRGRVGVMVPTLELLTQTVETWRAMGHQEPMIAVCSLGADPLLETLGVRCTTNPTQLALWASAGGPVTIFATYASLVPQGLEDEGTDLAAEDGMAGEAGGPAPGVLERAMRGSYGQRLGAFDLLIIDEAHRTSGDLGKAWAAVLDNERIPAVRRLFMTATPRLWQIQPRPGGGGGRGKSQKGSEDRSGLSGDDAGGVGRLVASMDDPDLYGPVLFEFGLMEAIERGVLASFEIDVLEIRDPEMPGEGAPVEEVRGRRLAALQAALLKHLSTDALGTRSLLSFHWRTIEAMAAARALPETAAELHEMDPAVYPKRVGSEWLCGEHPAVYRRQVLGRFADGLDAEGWVNDVQILHSCQVLSEGVDIRGRRGVDGVIFADTRSSPVQIVQITGRGLRQDPGEGKVARLIVPVFLEPGEDPEDMMASASYRPLVAVLQGLRAHDERIAQRLLLGTRTARGRATSVVGLDPDADADVDEESGGSTDAEAVEGDVGTDSTGDGEGPGAAETEAADGQAPAPEEHADGDPDDGAADVGGQRKRKKAKTPLLRFSLPKNPDVIASFLRTRVLQPDSEVWLAGLNALRIWVEENGNAQVPLDGTVVIGEDGGRTYPLGAWISEQRRAFRAGTLKAWRTELLDELGMVWSVADAKFIKNLSAARTYYAVHGTLAAPKDAVADDVAVGQWLANCRKAGGLGTNEERATERRRLLEALDADWNPSWPVDWQRRYVLVRRLMEDDGATPDEIRPGVVVDGEDIGRWLKAQRQDWEQLHDGQRERLTALGITPAGPDDGEGQDVVEDGPVGVEAFPNGVSGLADMTAFERGIAALTQYQARENTLTVPRKHTETLRPAEAGGEEVAVRLGVWLSNTRARRTKLRPEQHAVLADLGLEWAV</sequence>
<accession>A0A8A1V443</accession>
<feature type="region of interest" description="Disordered" evidence="1">
    <location>
        <begin position="222"/>
        <end position="252"/>
    </location>
</feature>
<organism evidence="3 4">
    <name type="scientific">Streptomyces rimosus subsp. rimosus (strain ATCC 10970 / DSM 40260 / JCM 4667 / NRRL 2234)</name>
    <dbReference type="NCBI Taxonomy" id="1265868"/>
    <lineage>
        <taxon>Bacteria</taxon>
        <taxon>Bacillati</taxon>
        <taxon>Actinomycetota</taxon>
        <taxon>Actinomycetes</taxon>
        <taxon>Kitasatosporales</taxon>
        <taxon>Streptomycetaceae</taxon>
        <taxon>Streptomyces</taxon>
    </lineage>
</organism>
<dbReference type="PROSITE" id="PS51192">
    <property type="entry name" value="HELICASE_ATP_BIND_1"/>
    <property type="match status" value="1"/>
</dbReference>
<dbReference type="CDD" id="cd18785">
    <property type="entry name" value="SF2_C"/>
    <property type="match status" value="1"/>
</dbReference>
<reference evidence="3" key="1">
    <citation type="submission" date="2012-12" db="EMBL/GenBank/DDBJ databases">
        <authorList>
            <person name="Pethick F.E."/>
            <person name="MacFadyen A.C."/>
            <person name="Tang Z."/>
            <person name="Sangal V."/>
            <person name="Tze-Tze L."/>
            <person name="Chu J."/>
            <person name="Guo M."/>
            <person name="Kirby R."/>
            <person name="Hoskisson P.A."/>
            <person name="Herron P.R."/>
            <person name="Hunter I.S."/>
        </authorList>
    </citation>
    <scope>NUCLEOTIDE SEQUENCE</scope>
    <source>
        <strain evidence="3">ATCC 10970</strain>
        <plasmid evidence="3">pSRP1</plasmid>
    </source>
</reference>
<dbReference type="Gene3D" id="6.10.140.530">
    <property type="match status" value="1"/>
</dbReference>
<reference evidence="3" key="3">
    <citation type="journal article" date="2021" name="bioRxiv">
        <title>Bilateral symmetry of linear streptomycete chromosomes.</title>
        <authorList>
            <person name="Algora-Gallardo L."/>
            <person name="Schniete J.K."/>
            <person name="Mark D.R."/>
            <person name="Hunter I.S."/>
            <person name="Herron P.R."/>
        </authorList>
    </citation>
    <scope>NUCLEOTIDE SEQUENCE</scope>
    <source>
        <strain evidence="3">ATCC 10970</strain>
        <plasmid evidence="3">pSRP1</plasmid>
    </source>
</reference>
<dbReference type="RefSeq" id="WP_078587144.1">
    <property type="nucleotide sequence ID" value="NZ_CP048262.1"/>
</dbReference>
<keyword evidence="3" id="KW-0547">Nucleotide-binding</keyword>
<dbReference type="AlphaFoldDB" id="A0A8A1V443"/>
<dbReference type="InterPro" id="IPR005114">
    <property type="entry name" value="Helicase_assoc"/>
</dbReference>
<name>A0A8A1V443_STRR1</name>
<dbReference type="GO" id="GO:0005524">
    <property type="term" value="F:ATP binding"/>
    <property type="evidence" value="ECO:0007669"/>
    <property type="project" value="InterPro"/>
</dbReference>
<evidence type="ECO:0000256" key="1">
    <source>
        <dbReference type="SAM" id="MobiDB-lite"/>
    </source>
</evidence>
<evidence type="ECO:0000313" key="4">
    <source>
        <dbReference type="Proteomes" id="UP000011074"/>
    </source>
</evidence>
<feature type="region of interest" description="Disordered" evidence="1">
    <location>
        <begin position="518"/>
        <end position="600"/>
    </location>
</feature>
<keyword evidence="3" id="KW-0614">Plasmid</keyword>
<feature type="compositionally biased region" description="Acidic residues" evidence="1">
    <location>
        <begin position="524"/>
        <end position="534"/>
    </location>
</feature>
<evidence type="ECO:0000313" key="3">
    <source>
        <dbReference type="EMBL" id="QST86759.1"/>
    </source>
</evidence>
<dbReference type="GO" id="GO:0004386">
    <property type="term" value="F:helicase activity"/>
    <property type="evidence" value="ECO:0007669"/>
    <property type="project" value="UniProtKB-KW"/>
</dbReference>
<evidence type="ECO:0000259" key="2">
    <source>
        <dbReference type="PROSITE" id="PS51192"/>
    </source>
</evidence>
<dbReference type="Gene3D" id="3.40.50.300">
    <property type="entry name" value="P-loop containing nucleotide triphosphate hydrolases"/>
    <property type="match status" value="2"/>
</dbReference>
<keyword evidence="3" id="KW-0067">ATP-binding</keyword>
<dbReference type="GO" id="GO:0003677">
    <property type="term" value="F:DNA binding"/>
    <property type="evidence" value="ECO:0007669"/>
    <property type="project" value="InterPro"/>
</dbReference>
<dbReference type="EMBL" id="CP048262">
    <property type="protein sequence ID" value="QST86759.1"/>
    <property type="molecule type" value="Genomic_DNA"/>
</dbReference>
<keyword evidence="3" id="KW-0347">Helicase</keyword>
<reference evidence="3" key="2">
    <citation type="submission" date="2020-01" db="EMBL/GenBank/DDBJ databases">
        <authorList>
            <person name="Algora L."/>
            <person name="Schniete J.K."/>
            <person name="MacFadyen A."/>
            <person name="Hoskisson P.A."/>
            <person name="Hunter I.S."/>
            <person name="Herron P.R."/>
        </authorList>
    </citation>
    <scope>NUCLEOTIDE SEQUENCE</scope>
    <source>
        <strain evidence="3">ATCC 10970</strain>
        <plasmid evidence="3">pSRP1</plasmid>
    </source>
</reference>
<dbReference type="InterPro" id="IPR014001">
    <property type="entry name" value="Helicase_ATP-bd"/>
</dbReference>
<dbReference type="SUPFAM" id="SSF52540">
    <property type="entry name" value="P-loop containing nucleoside triphosphate hydrolases"/>
    <property type="match status" value="1"/>
</dbReference>
<geneLocation type="plasmid" evidence="3 4">
    <name>pSRP1</name>
</geneLocation>
<dbReference type="Pfam" id="PF03457">
    <property type="entry name" value="HA"/>
    <property type="match status" value="3"/>
</dbReference>
<feature type="domain" description="Helicase ATP-binding" evidence="2">
    <location>
        <begin position="27"/>
        <end position="219"/>
    </location>
</feature>
<feature type="compositionally biased region" description="Low complexity" evidence="1">
    <location>
        <begin position="559"/>
        <end position="572"/>
    </location>
</feature>
<dbReference type="SMART" id="SM00487">
    <property type="entry name" value="DEXDc"/>
    <property type="match status" value="1"/>
</dbReference>
<dbReference type="PANTHER" id="PTHR33418:SF1">
    <property type="entry name" value="HELICASE-ASSOCIATED DOMAIN-CONTAINING PROTEIN"/>
    <property type="match status" value="1"/>
</dbReference>
<dbReference type="GeneID" id="66860413"/>
<protein>
    <submittedName>
        <fullName evidence="3">DEAD/DEAH box helicase family protein</fullName>
    </submittedName>
</protein>
<dbReference type="GO" id="GO:0016787">
    <property type="term" value="F:hydrolase activity"/>
    <property type="evidence" value="ECO:0007669"/>
    <property type="project" value="InterPro"/>
</dbReference>
<dbReference type="Pfam" id="PF04851">
    <property type="entry name" value="ResIII"/>
    <property type="match status" value="1"/>
</dbReference>
<dbReference type="Proteomes" id="UP000011074">
    <property type="component" value="Plasmid pSRP1"/>
</dbReference>
<proteinExistence type="predicted"/>